<comment type="caution">
    <text evidence="2">The sequence shown here is derived from an EMBL/GenBank/DDBJ whole genome shotgun (WGS) entry which is preliminary data.</text>
</comment>
<evidence type="ECO:0000256" key="1">
    <source>
        <dbReference type="SAM" id="SignalP"/>
    </source>
</evidence>
<feature type="signal peptide" evidence="1">
    <location>
        <begin position="1"/>
        <end position="25"/>
    </location>
</feature>
<name>A0ABW1UAG9_9LACO</name>
<dbReference type="EMBL" id="JBHSSO010000066">
    <property type="protein sequence ID" value="MFC6290308.1"/>
    <property type="molecule type" value="Genomic_DNA"/>
</dbReference>
<dbReference type="RefSeq" id="WP_125576445.1">
    <property type="nucleotide sequence ID" value="NZ_JBHSSO010000066.1"/>
</dbReference>
<keyword evidence="3" id="KW-1185">Reference proteome</keyword>
<keyword evidence="1" id="KW-0732">Signal</keyword>
<organism evidence="2 3">
    <name type="scientific">Levilactobacillus angrenensis</name>
    <dbReference type="NCBI Taxonomy" id="2486020"/>
    <lineage>
        <taxon>Bacteria</taxon>
        <taxon>Bacillati</taxon>
        <taxon>Bacillota</taxon>
        <taxon>Bacilli</taxon>
        <taxon>Lactobacillales</taxon>
        <taxon>Lactobacillaceae</taxon>
        <taxon>Levilactobacillus</taxon>
    </lineage>
</organism>
<accession>A0ABW1UAG9</accession>
<reference evidence="3" key="1">
    <citation type="journal article" date="2019" name="Int. J. Syst. Evol. Microbiol.">
        <title>The Global Catalogue of Microorganisms (GCM) 10K type strain sequencing project: providing services to taxonomists for standard genome sequencing and annotation.</title>
        <authorList>
            <consortium name="The Broad Institute Genomics Platform"/>
            <consortium name="The Broad Institute Genome Sequencing Center for Infectious Disease"/>
            <person name="Wu L."/>
            <person name="Ma J."/>
        </authorList>
    </citation>
    <scope>NUCLEOTIDE SEQUENCE [LARGE SCALE GENOMIC DNA]</scope>
    <source>
        <strain evidence="3">CCM 8893</strain>
    </source>
</reference>
<evidence type="ECO:0000313" key="2">
    <source>
        <dbReference type="EMBL" id="MFC6290308.1"/>
    </source>
</evidence>
<dbReference type="Proteomes" id="UP001596258">
    <property type="component" value="Unassembled WGS sequence"/>
</dbReference>
<evidence type="ECO:0000313" key="3">
    <source>
        <dbReference type="Proteomes" id="UP001596258"/>
    </source>
</evidence>
<gene>
    <name evidence="2" type="ORF">ACFP1M_09020</name>
</gene>
<protein>
    <submittedName>
        <fullName evidence="2">Uncharacterized protein</fullName>
    </submittedName>
</protein>
<feature type="chain" id="PRO_5045418073" evidence="1">
    <location>
        <begin position="26"/>
        <end position="178"/>
    </location>
</feature>
<proteinExistence type="predicted"/>
<sequence length="178" mass="20640">MRLKRHGGIVLMVLSLLVGVGVATNANQSVAHAKAKRTLKVYPKRIRGTWYSYQYHKMYRYKITVKKMVGTDFKNQLHSRKVNYVIKNNVKMKHPNWVVASIFKLSNNERWVNVMGWYQTAGDGSSYWKKTHKLGGHKRAVLTMAGGAGFWTYAHGYHSKHLAKKYANHYFKGERRQP</sequence>